<dbReference type="GO" id="GO:0004521">
    <property type="term" value="F:RNA endonuclease activity"/>
    <property type="evidence" value="ECO:0007669"/>
    <property type="project" value="TreeGrafter"/>
</dbReference>
<dbReference type="GO" id="GO:0006402">
    <property type="term" value="P:mRNA catabolic process"/>
    <property type="evidence" value="ECO:0007669"/>
    <property type="project" value="TreeGrafter"/>
</dbReference>
<dbReference type="InterPro" id="IPR011067">
    <property type="entry name" value="Plasmid_toxin/cell-grow_inhib"/>
</dbReference>
<dbReference type="Gene3D" id="2.30.30.110">
    <property type="match status" value="1"/>
</dbReference>
<dbReference type="GO" id="GO:0016075">
    <property type="term" value="P:rRNA catabolic process"/>
    <property type="evidence" value="ECO:0007669"/>
    <property type="project" value="TreeGrafter"/>
</dbReference>
<dbReference type="Pfam" id="PF02452">
    <property type="entry name" value="PemK_toxin"/>
    <property type="match status" value="1"/>
</dbReference>
<dbReference type="GO" id="GO:0003677">
    <property type="term" value="F:DNA binding"/>
    <property type="evidence" value="ECO:0007669"/>
    <property type="project" value="InterPro"/>
</dbReference>
<name>A0A6S6S4L0_9BACT</name>
<dbReference type="PANTHER" id="PTHR33988">
    <property type="entry name" value="ENDORIBONUCLEASE MAZF-RELATED"/>
    <property type="match status" value="1"/>
</dbReference>
<keyword evidence="1" id="KW-0540">Nuclease</keyword>
<dbReference type="AlphaFoldDB" id="A0A6S6S4L0"/>
<reference evidence="2" key="1">
    <citation type="submission" date="2020-01" db="EMBL/GenBank/DDBJ databases">
        <authorList>
            <person name="Meier V. D."/>
            <person name="Meier V D."/>
        </authorList>
    </citation>
    <scope>NUCLEOTIDE SEQUENCE</scope>
    <source>
        <strain evidence="2">HLG_WM_MAG_02</strain>
    </source>
</reference>
<dbReference type="EC" id="3.1.-.-" evidence="1"/>
<dbReference type="PANTHER" id="PTHR33988:SF2">
    <property type="entry name" value="ENDORIBONUCLEASE MAZF"/>
    <property type="match status" value="1"/>
</dbReference>
<dbReference type="EMBL" id="CACVAZ010000018">
    <property type="protein sequence ID" value="CAA6804591.1"/>
    <property type="molecule type" value="Genomic_DNA"/>
</dbReference>
<dbReference type="SUPFAM" id="SSF50118">
    <property type="entry name" value="Cell growth inhibitor/plasmid maintenance toxic component"/>
    <property type="match status" value="1"/>
</dbReference>
<comment type="function">
    <text evidence="1">Toxic component of a type II toxin-antitoxin (TA) system.</text>
</comment>
<keyword evidence="1" id="KW-0378">Hydrolase</keyword>
<evidence type="ECO:0000256" key="1">
    <source>
        <dbReference type="PIRNR" id="PIRNR033490"/>
    </source>
</evidence>
<dbReference type="InterPro" id="IPR003477">
    <property type="entry name" value="PemK-like"/>
</dbReference>
<comment type="similarity">
    <text evidence="1">Belongs to the PemK/MazF family.</text>
</comment>
<organism evidence="2">
    <name type="scientific">uncultured Sulfurovum sp</name>
    <dbReference type="NCBI Taxonomy" id="269237"/>
    <lineage>
        <taxon>Bacteria</taxon>
        <taxon>Pseudomonadati</taxon>
        <taxon>Campylobacterota</taxon>
        <taxon>Epsilonproteobacteria</taxon>
        <taxon>Campylobacterales</taxon>
        <taxon>Sulfurovaceae</taxon>
        <taxon>Sulfurovum</taxon>
        <taxon>environmental samples</taxon>
    </lineage>
</organism>
<dbReference type="GO" id="GO:0016787">
    <property type="term" value="F:hydrolase activity"/>
    <property type="evidence" value="ECO:0007669"/>
    <property type="project" value="UniProtKB-KW"/>
</dbReference>
<dbReference type="PIRSF" id="PIRSF033490">
    <property type="entry name" value="MazF"/>
    <property type="match status" value="1"/>
</dbReference>
<keyword evidence="1" id="KW-0255">Endonuclease</keyword>
<proteinExistence type="inferred from homology"/>
<sequence length="115" mass="13359">MTALRSEIWLANLNPSKKSNEIGKIRPVLIFQNDELNRSDYPTTVILPLTTSLIDNAKPLRFRVNKREKLQKDSDILMAHIRSIDNIRLIERVATLSENEMLEVKELLDEVLLNY</sequence>
<accession>A0A6S6S4L0</accession>
<evidence type="ECO:0000313" key="2">
    <source>
        <dbReference type="EMBL" id="CAA6804591.1"/>
    </source>
</evidence>
<gene>
    <name evidence="2" type="ORF">HELGO_WM30119</name>
</gene>
<protein>
    <recommendedName>
        <fullName evidence="1">mRNA interferase</fullName>
        <ecNumber evidence="1">3.1.-.-</ecNumber>
    </recommendedName>
</protein>